<proteinExistence type="predicted"/>
<organism evidence="1 2">
    <name type="scientific">Cnephaeus nilssonii</name>
    <name type="common">Northern bat</name>
    <name type="synonym">Eptesicus nilssonii</name>
    <dbReference type="NCBI Taxonomy" id="3371016"/>
    <lineage>
        <taxon>Eukaryota</taxon>
        <taxon>Metazoa</taxon>
        <taxon>Chordata</taxon>
        <taxon>Craniata</taxon>
        <taxon>Vertebrata</taxon>
        <taxon>Euteleostomi</taxon>
        <taxon>Mammalia</taxon>
        <taxon>Eutheria</taxon>
        <taxon>Laurasiatheria</taxon>
        <taxon>Chiroptera</taxon>
        <taxon>Yangochiroptera</taxon>
        <taxon>Vespertilionidae</taxon>
        <taxon>Cnephaeus</taxon>
    </lineage>
</organism>
<evidence type="ECO:0000313" key="1">
    <source>
        <dbReference type="EMBL" id="KAK1346292.1"/>
    </source>
</evidence>
<dbReference type="PANTHER" id="PTHR33064">
    <property type="entry name" value="POL PROTEIN"/>
    <property type="match status" value="1"/>
</dbReference>
<dbReference type="InterPro" id="IPR051320">
    <property type="entry name" value="Viral_Replic_Matur_Polypro"/>
</dbReference>
<name>A0AA40LWN7_CNENI</name>
<dbReference type="Proteomes" id="UP001177744">
    <property type="component" value="Unassembled WGS sequence"/>
</dbReference>
<protein>
    <submittedName>
        <fullName evidence="1">Uncharacterized protein</fullName>
    </submittedName>
</protein>
<dbReference type="Gene3D" id="3.10.20.370">
    <property type="match status" value="1"/>
</dbReference>
<dbReference type="EMBL" id="JAULJE010000001">
    <property type="protein sequence ID" value="KAK1346292.1"/>
    <property type="molecule type" value="Genomic_DNA"/>
</dbReference>
<reference evidence="1" key="1">
    <citation type="submission" date="2023-06" db="EMBL/GenBank/DDBJ databases">
        <title>Reference genome for the Northern bat (Eptesicus nilssonii), a most northern bat species.</title>
        <authorList>
            <person name="Laine V.N."/>
            <person name="Pulliainen A.T."/>
            <person name="Lilley T.M."/>
        </authorList>
    </citation>
    <scope>NUCLEOTIDE SEQUENCE</scope>
    <source>
        <strain evidence="1">BLF_Eptnil</strain>
        <tissue evidence="1">Kidney</tissue>
    </source>
</reference>
<accession>A0AA40LWN7</accession>
<dbReference type="InterPro" id="IPR043502">
    <property type="entry name" value="DNA/RNA_pol_sf"/>
</dbReference>
<dbReference type="PANTHER" id="PTHR33064:SF29">
    <property type="entry name" value="PEPTIDASE A2 DOMAIN-CONTAINING PROTEIN-RELATED"/>
    <property type="match status" value="1"/>
</dbReference>
<sequence length="151" mass="16356">MCHLSPLHPVADLGIPGSSKVCRIWIPGFSDLAKPLYEALKGEEKAPIDWGPKKEKAFITIKAKLTEAPALGHHMGNPRNSNPGFGSWQRPVANFSKQIDPVASRWPPCLRALAAMELLVKEADKLTLGQNLNVKVPHAVGHPMEARGSTG</sequence>
<evidence type="ECO:0000313" key="2">
    <source>
        <dbReference type="Proteomes" id="UP001177744"/>
    </source>
</evidence>
<dbReference type="AlphaFoldDB" id="A0AA40LWN7"/>
<dbReference type="SUPFAM" id="SSF56672">
    <property type="entry name" value="DNA/RNA polymerases"/>
    <property type="match status" value="1"/>
</dbReference>
<dbReference type="Gene3D" id="3.30.70.270">
    <property type="match status" value="1"/>
</dbReference>
<keyword evidence="2" id="KW-1185">Reference proteome</keyword>
<gene>
    <name evidence="1" type="ORF">QTO34_000146</name>
</gene>
<comment type="caution">
    <text evidence="1">The sequence shown here is derived from an EMBL/GenBank/DDBJ whole genome shotgun (WGS) entry which is preliminary data.</text>
</comment>
<dbReference type="InterPro" id="IPR043128">
    <property type="entry name" value="Rev_trsase/Diguanyl_cyclase"/>
</dbReference>